<evidence type="ECO:0000259" key="2">
    <source>
        <dbReference type="Pfam" id="PF11716"/>
    </source>
</evidence>
<dbReference type="InterPro" id="IPR017517">
    <property type="entry name" value="Maleyloyr_isom"/>
</dbReference>
<gene>
    <name evidence="3" type="ORF">ACFP1K_34180</name>
</gene>
<dbReference type="RefSeq" id="WP_380761260.1">
    <property type="nucleotide sequence ID" value="NZ_JBHSRF010000081.1"/>
</dbReference>
<dbReference type="Gene3D" id="1.20.120.450">
    <property type="entry name" value="dinb family like domain"/>
    <property type="match status" value="1"/>
</dbReference>
<evidence type="ECO:0000256" key="1">
    <source>
        <dbReference type="SAM" id="MobiDB-lite"/>
    </source>
</evidence>
<comment type="caution">
    <text evidence="3">The sequence shown here is derived from an EMBL/GenBank/DDBJ whole genome shotgun (WGS) entry which is preliminary data.</text>
</comment>
<proteinExistence type="predicted"/>
<evidence type="ECO:0000313" key="3">
    <source>
        <dbReference type="EMBL" id="MFC6086260.1"/>
    </source>
</evidence>
<dbReference type="GO" id="GO:0016853">
    <property type="term" value="F:isomerase activity"/>
    <property type="evidence" value="ECO:0007669"/>
    <property type="project" value="UniProtKB-KW"/>
</dbReference>
<dbReference type="SUPFAM" id="SSF109854">
    <property type="entry name" value="DinB/YfiT-like putative metalloenzymes"/>
    <property type="match status" value="1"/>
</dbReference>
<evidence type="ECO:0000313" key="4">
    <source>
        <dbReference type="Proteomes" id="UP001596137"/>
    </source>
</evidence>
<dbReference type="Proteomes" id="UP001596137">
    <property type="component" value="Unassembled WGS sequence"/>
</dbReference>
<dbReference type="NCBIfam" id="TIGR03083">
    <property type="entry name" value="maleylpyruvate isomerase family mycothiol-dependent enzyme"/>
    <property type="match status" value="1"/>
</dbReference>
<dbReference type="EMBL" id="JBHSRF010000081">
    <property type="protein sequence ID" value="MFC6086260.1"/>
    <property type="molecule type" value="Genomic_DNA"/>
</dbReference>
<accession>A0ABW1NSJ0</accession>
<feature type="region of interest" description="Disordered" evidence="1">
    <location>
        <begin position="1"/>
        <end position="24"/>
    </location>
</feature>
<dbReference type="Pfam" id="PF11716">
    <property type="entry name" value="MDMPI_N"/>
    <property type="match status" value="1"/>
</dbReference>
<reference evidence="4" key="1">
    <citation type="journal article" date="2019" name="Int. J. Syst. Evol. Microbiol.">
        <title>The Global Catalogue of Microorganisms (GCM) 10K type strain sequencing project: providing services to taxonomists for standard genome sequencing and annotation.</title>
        <authorList>
            <consortium name="The Broad Institute Genomics Platform"/>
            <consortium name="The Broad Institute Genome Sequencing Center for Infectious Disease"/>
            <person name="Wu L."/>
            <person name="Ma J."/>
        </authorList>
    </citation>
    <scope>NUCLEOTIDE SEQUENCE [LARGE SCALE GENOMIC DNA]</scope>
    <source>
        <strain evidence="4">JCM 30346</strain>
    </source>
</reference>
<protein>
    <submittedName>
        <fullName evidence="3">Maleylpyruvate isomerase family mycothiol-dependent enzyme</fullName>
    </submittedName>
</protein>
<feature type="domain" description="Mycothiol-dependent maleylpyruvate isomerase metal-binding" evidence="2">
    <location>
        <begin position="73"/>
        <end position="202"/>
    </location>
</feature>
<dbReference type="InterPro" id="IPR034660">
    <property type="entry name" value="DinB/YfiT-like"/>
</dbReference>
<keyword evidence="3" id="KW-0413">Isomerase</keyword>
<sequence length="322" mass="33021">MAAPTDPPTPGPGTSPGGPHPIPADPVTRLVLHAFAEVAAEPPAGARERLLAAARSRRRPAVTDGFAAPYAARVAAMDALLAGAGPADWAKKIVEGWTLQELVAHLAATDSLVAAAMGLPVAGPPLAADEVLSRTADMIAFERERAPELTRAGWRAQAEAICARAATMDPAGPVAPGGFSLPAKDHLLARMLETWIHTDDAATVIGVPLPRPLPAHIHPTADLCARLVPWTMALSGMTPGPRALRLELTGSGGGTWHVPLDLSAEAAPDDGSPADVEMSCEVKAFCFLLGGRGAPDTFPADVTGDDALARDILTAAPALSGP</sequence>
<keyword evidence="4" id="KW-1185">Reference proteome</keyword>
<name>A0ABW1NSJ0_9ACTN</name>
<dbReference type="InterPro" id="IPR024344">
    <property type="entry name" value="MDMPI_metal-binding"/>
</dbReference>
<organism evidence="3 4">
    <name type="scientific">Sphaerisporangium aureirubrum</name>
    <dbReference type="NCBI Taxonomy" id="1544736"/>
    <lineage>
        <taxon>Bacteria</taxon>
        <taxon>Bacillati</taxon>
        <taxon>Actinomycetota</taxon>
        <taxon>Actinomycetes</taxon>
        <taxon>Streptosporangiales</taxon>
        <taxon>Streptosporangiaceae</taxon>
        <taxon>Sphaerisporangium</taxon>
    </lineage>
</organism>